<protein>
    <recommendedName>
        <fullName evidence="10">Galactokinase</fullName>
        <ecNumber evidence="10">2.7.1.6</ecNumber>
    </recommendedName>
</protein>
<dbReference type="PIRSF" id="PIRSF000530">
    <property type="entry name" value="Galactokinase"/>
    <property type="match status" value="1"/>
</dbReference>
<keyword evidence="9" id="KW-0119">Carbohydrate metabolism</keyword>
<dbReference type="PROSITE" id="PS00627">
    <property type="entry name" value="GHMP_KINASES_ATP"/>
    <property type="match status" value="1"/>
</dbReference>
<dbReference type="InterPro" id="IPR006206">
    <property type="entry name" value="Mevalonate/galactokinase"/>
</dbReference>
<organism evidence="14">
    <name type="scientific">Thermogemmatispora argillosa</name>
    <dbReference type="NCBI Taxonomy" id="2045280"/>
    <lineage>
        <taxon>Bacteria</taxon>
        <taxon>Bacillati</taxon>
        <taxon>Chloroflexota</taxon>
        <taxon>Ktedonobacteria</taxon>
        <taxon>Thermogemmatisporales</taxon>
        <taxon>Thermogemmatisporaceae</taxon>
        <taxon>Thermogemmatispora</taxon>
    </lineage>
</organism>
<dbReference type="PANTHER" id="PTHR10457:SF7">
    <property type="entry name" value="GALACTOKINASE-RELATED"/>
    <property type="match status" value="1"/>
</dbReference>
<feature type="domain" description="Galactokinase N-terminal" evidence="13">
    <location>
        <begin position="35"/>
        <end position="74"/>
    </location>
</feature>
<dbReference type="GO" id="GO:0005829">
    <property type="term" value="C:cytosol"/>
    <property type="evidence" value="ECO:0007669"/>
    <property type="project" value="TreeGrafter"/>
</dbReference>
<keyword evidence="6" id="KW-0067">ATP-binding</keyword>
<evidence type="ECO:0000256" key="5">
    <source>
        <dbReference type="ARBA" id="ARBA00022777"/>
    </source>
</evidence>
<dbReference type="InterPro" id="IPR014721">
    <property type="entry name" value="Ribsml_uS5_D2-typ_fold_subgr"/>
</dbReference>
<evidence type="ECO:0000256" key="2">
    <source>
        <dbReference type="ARBA" id="ARBA00022679"/>
    </source>
</evidence>
<evidence type="ECO:0000259" key="13">
    <source>
        <dbReference type="Pfam" id="PF10509"/>
    </source>
</evidence>
<keyword evidence="8" id="KW-0299">Galactose metabolism</keyword>
<dbReference type="Pfam" id="PF08544">
    <property type="entry name" value="GHMP_kinases_C"/>
    <property type="match status" value="1"/>
</dbReference>
<evidence type="ECO:0000256" key="10">
    <source>
        <dbReference type="NCBIfam" id="TIGR00131"/>
    </source>
</evidence>
<dbReference type="Gene3D" id="3.30.70.890">
    <property type="entry name" value="GHMP kinase, C-terminal domain"/>
    <property type="match status" value="1"/>
</dbReference>
<dbReference type="InterPro" id="IPR019539">
    <property type="entry name" value="GalKase_N"/>
</dbReference>
<evidence type="ECO:0000256" key="4">
    <source>
        <dbReference type="ARBA" id="ARBA00022741"/>
    </source>
</evidence>
<dbReference type="Pfam" id="PF10509">
    <property type="entry name" value="GalKase_gal_bdg"/>
    <property type="match status" value="1"/>
</dbReference>
<dbReference type="NCBIfam" id="TIGR00131">
    <property type="entry name" value="gal_kin"/>
    <property type="match status" value="1"/>
</dbReference>
<dbReference type="FunFam" id="3.30.70.890:FF:000001">
    <property type="entry name" value="Galactokinase"/>
    <property type="match status" value="1"/>
</dbReference>
<sequence>MAAHDPRELPPAARVAVEHFPAVFGTDTGLLEERPVLGVAWAPGRVNLIGEHTDYNEGFVLPLAVDRAVAFAGRGRSDGRVRLWSRQFQEMAEIELENLPTTFTAQAAQLPPWARYVLAVLSELKAAGLKLRGFSAVLHGDVPLGGGMSSSAALEVATAWAAALFSNGGGTIGEAAEASTSAWLQPLEVARLCQQAEHLASGVRCGILDQAASCLGRPGQALLLDCRSLEFRYLPFASERVALLVADTHVRRELAASAYNERRQQCEEAARLLAELVQAEAGQASESRASEPRIRSLRDVTPELFARYASRLPEVLRRRAAYVVAENERVLTVARLLESGDIEAVGPYLWQTHEGLRDQYEVSCLELDTLVEIARQVDGVLGARMMGGGFGGCTINLVRTAAVEPLTEAILSEYPRRTGRQASVEVCRAAGGPGAVFLPA</sequence>
<evidence type="ECO:0000256" key="9">
    <source>
        <dbReference type="ARBA" id="ARBA00023277"/>
    </source>
</evidence>
<keyword evidence="3" id="KW-0479">Metal-binding</keyword>
<dbReference type="AlphaFoldDB" id="A0A455T8U8"/>
<dbReference type="InterPro" id="IPR036554">
    <property type="entry name" value="GHMP_kinase_C_sf"/>
</dbReference>
<evidence type="ECO:0000256" key="1">
    <source>
        <dbReference type="ARBA" id="ARBA00006566"/>
    </source>
</evidence>
<feature type="domain" description="GHMP kinase N-terminal" evidence="11">
    <location>
        <begin position="116"/>
        <end position="216"/>
    </location>
</feature>
<dbReference type="Pfam" id="PF00288">
    <property type="entry name" value="GHMP_kinases_N"/>
    <property type="match status" value="1"/>
</dbReference>
<dbReference type="GO" id="GO:0005524">
    <property type="term" value="F:ATP binding"/>
    <property type="evidence" value="ECO:0007669"/>
    <property type="project" value="UniProtKB-UniRule"/>
</dbReference>
<evidence type="ECO:0000313" key="14">
    <source>
        <dbReference type="EMBL" id="BBH95869.1"/>
    </source>
</evidence>
<dbReference type="GO" id="GO:0006012">
    <property type="term" value="P:galactose metabolic process"/>
    <property type="evidence" value="ECO:0007669"/>
    <property type="project" value="UniProtKB-UniRule"/>
</dbReference>
<accession>A0A455T8U8</accession>
<dbReference type="SUPFAM" id="SSF55060">
    <property type="entry name" value="GHMP Kinase, C-terminal domain"/>
    <property type="match status" value="1"/>
</dbReference>
<dbReference type="SUPFAM" id="SSF54211">
    <property type="entry name" value="Ribosomal protein S5 domain 2-like"/>
    <property type="match status" value="1"/>
</dbReference>
<dbReference type="PROSITE" id="PS00106">
    <property type="entry name" value="GALACTOKINASE"/>
    <property type="match status" value="1"/>
</dbReference>
<evidence type="ECO:0000256" key="8">
    <source>
        <dbReference type="ARBA" id="ARBA00023144"/>
    </source>
</evidence>
<dbReference type="PRINTS" id="PR00473">
    <property type="entry name" value="GALCTOKINASE"/>
</dbReference>
<keyword evidence="5 14" id="KW-0418">Kinase</keyword>
<evidence type="ECO:0000256" key="3">
    <source>
        <dbReference type="ARBA" id="ARBA00022723"/>
    </source>
</evidence>
<dbReference type="InterPro" id="IPR020568">
    <property type="entry name" value="Ribosomal_Su5_D2-typ_SF"/>
</dbReference>
<keyword evidence="4" id="KW-0547">Nucleotide-binding</keyword>
<dbReference type="InterPro" id="IPR000705">
    <property type="entry name" value="Galactokinase"/>
</dbReference>
<name>A0A455T8U8_9CHLR</name>
<dbReference type="GO" id="GO:0046872">
    <property type="term" value="F:metal ion binding"/>
    <property type="evidence" value="ECO:0007669"/>
    <property type="project" value="UniProtKB-KW"/>
</dbReference>
<keyword evidence="2" id="KW-0808">Transferase</keyword>
<dbReference type="GO" id="GO:0004335">
    <property type="term" value="F:galactokinase activity"/>
    <property type="evidence" value="ECO:0007669"/>
    <property type="project" value="UniProtKB-UniRule"/>
</dbReference>
<keyword evidence="7" id="KW-0460">Magnesium</keyword>
<evidence type="ECO:0000259" key="12">
    <source>
        <dbReference type="Pfam" id="PF08544"/>
    </source>
</evidence>
<reference evidence="14" key="1">
    <citation type="submission" date="2018-12" db="EMBL/GenBank/DDBJ databases">
        <title>Novel natural products biosynthetic potential of the class Ktedonobacteria.</title>
        <authorList>
            <person name="Zheng Y."/>
            <person name="Saitou A."/>
            <person name="Wang C.M."/>
            <person name="Toyoda A."/>
            <person name="Minakuchi Y."/>
            <person name="Sekiguchi Y."/>
            <person name="Ueda K."/>
            <person name="Takano H."/>
            <person name="Sakai Y."/>
            <person name="Yokota A."/>
            <person name="Yabe S."/>
        </authorList>
    </citation>
    <scope>NUCLEOTIDE SEQUENCE</scope>
    <source>
        <strain evidence="14">A3-2</strain>
    </source>
</reference>
<gene>
    <name evidence="14" type="primary">galK</name>
    <name evidence="14" type="ORF">KTA_40680</name>
</gene>
<dbReference type="PRINTS" id="PR00959">
    <property type="entry name" value="MEVGALKINASE"/>
</dbReference>
<comment type="similarity">
    <text evidence="1">Belongs to the GHMP kinase family. GalK subfamily.</text>
</comment>
<dbReference type="InterPro" id="IPR006204">
    <property type="entry name" value="GHMP_kinase_N_dom"/>
</dbReference>
<dbReference type="PANTHER" id="PTHR10457">
    <property type="entry name" value="MEVALONATE KINASE/GALACTOKINASE"/>
    <property type="match status" value="1"/>
</dbReference>
<proteinExistence type="inferred from homology"/>
<evidence type="ECO:0000256" key="7">
    <source>
        <dbReference type="ARBA" id="ARBA00022842"/>
    </source>
</evidence>
<feature type="domain" description="GHMP kinase C-terminal" evidence="12">
    <location>
        <begin position="335"/>
        <end position="412"/>
    </location>
</feature>
<dbReference type="EC" id="2.7.1.6" evidence="10"/>
<dbReference type="Gene3D" id="3.30.230.10">
    <property type="match status" value="1"/>
</dbReference>
<dbReference type="InterPro" id="IPR013750">
    <property type="entry name" value="GHMP_kinase_C_dom"/>
</dbReference>
<evidence type="ECO:0000259" key="11">
    <source>
        <dbReference type="Pfam" id="PF00288"/>
    </source>
</evidence>
<dbReference type="InterPro" id="IPR006203">
    <property type="entry name" value="GHMP_knse_ATP-bd_CS"/>
</dbReference>
<evidence type="ECO:0000256" key="6">
    <source>
        <dbReference type="ARBA" id="ARBA00022840"/>
    </source>
</evidence>
<dbReference type="EMBL" id="AP019377">
    <property type="protein sequence ID" value="BBH95869.1"/>
    <property type="molecule type" value="Genomic_DNA"/>
</dbReference>
<dbReference type="InterPro" id="IPR019741">
    <property type="entry name" value="Galactokinase_CS"/>
</dbReference>